<dbReference type="Proteomes" id="UP000321947">
    <property type="component" value="Unassembled WGS sequence"/>
</dbReference>
<evidence type="ECO:0000313" key="2">
    <source>
        <dbReference type="EMBL" id="TYK30942.1"/>
    </source>
</evidence>
<reference evidence="3 4" key="1">
    <citation type="submission" date="2019-08" db="EMBL/GenBank/DDBJ databases">
        <title>Draft genome sequences of two oriental melons (Cucumis melo L. var makuwa).</title>
        <authorList>
            <person name="Kwon S.-Y."/>
        </authorList>
    </citation>
    <scope>NUCLEOTIDE SEQUENCE [LARGE SCALE GENOMIC DNA]</scope>
    <source>
        <strain evidence="4">cv. Chang Bougi</strain>
        <strain evidence="3">cv. SW 3</strain>
        <tissue evidence="2">Leaf</tissue>
    </source>
</reference>
<accession>A0A5D3E4T3</accession>
<dbReference type="EMBL" id="SSTD01000141">
    <property type="protein sequence ID" value="TYK30942.1"/>
    <property type="molecule type" value="Genomic_DNA"/>
</dbReference>
<name>A0A5D3E4T3_CUCMM</name>
<proteinExistence type="predicted"/>
<dbReference type="OrthoDB" id="1739391at2759"/>
<dbReference type="AlphaFoldDB" id="A0A5D3E4T3"/>
<dbReference type="Proteomes" id="UP000321393">
    <property type="component" value="Unassembled WGS sequence"/>
</dbReference>
<dbReference type="EMBL" id="SSTE01019907">
    <property type="protein sequence ID" value="KAA0035594.1"/>
    <property type="molecule type" value="Genomic_DNA"/>
</dbReference>
<organism evidence="2 4">
    <name type="scientific">Cucumis melo var. makuwa</name>
    <name type="common">Oriental melon</name>
    <dbReference type="NCBI Taxonomy" id="1194695"/>
    <lineage>
        <taxon>Eukaryota</taxon>
        <taxon>Viridiplantae</taxon>
        <taxon>Streptophyta</taxon>
        <taxon>Embryophyta</taxon>
        <taxon>Tracheophyta</taxon>
        <taxon>Spermatophyta</taxon>
        <taxon>Magnoliopsida</taxon>
        <taxon>eudicotyledons</taxon>
        <taxon>Gunneridae</taxon>
        <taxon>Pentapetalae</taxon>
        <taxon>rosids</taxon>
        <taxon>fabids</taxon>
        <taxon>Cucurbitales</taxon>
        <taxon>Cucurbitaceae</taxon>
        <taxon>Benincaseae</taxon>
        <taxon>Cucumis</taxon>
    </lineage>
</organism>
<evidence type="ECO:0000313" key="1">
    <source>
        <dbReference type="EMBL" id="KAA0035594.1"/>
    </source>
</evidence>
<evidence type="ECO:0000313" key="4">
    <source>
        <dbReference type="Proteomes" id="UP000321947"/>
    </source>
</evidence>
<comment type="caution">
    <text evidence="2">The sequence shown here is derived from an EMBL/GenBank/DDBJ whole genome shotgun (WGS) entry which is preliminary data.</text>
</comment>
<gene>
    <name evidence="2" type="ORF">E5676_scaffold455G001670</name>
    <name evidence="1" type="ORF">E6C27_scaffold285G002680</name>
</gene>
<sequence length="78" mass="9166">MSIWHVCISSHAIWIMERLRDISKLRRFVEMMQRDTIVLNWEKCHFMVTEGIVFVPKISNASLKVDVKIDDVSKLPPP</sequence>
<evidence type="ECO:0000313" key="3">
    <source>
        <dbReference type="Proteomes" id="UP000321393"/>
    </source>
</evidence>
<protein>
    <submittedName>
        <fullName evidence="2">Retrovirus-related Pol polyprotein from transposon opus</fullName>
    </submittedName>
</protein>